<feature type="compositionally biased region" description="Low complexity" evidence="1">
    <location>
        <begin position="117"/>
        <end position="126"/>
    </location>
</feature>
<feature type="non-terminal residue" evidence="2">
    <location>
        <position position="1"/>
    </location>
</feature>
<protein>
    <submittedName>
        <fullName evidence="2">Uncharacterized protein</fullName>
    </submittedName>
</protein>
<feature type="compositionally biased region" description="Basic residues" evidence="1">
    <location>
        <begin position="40"/>
        <end position="54"/>
    </location>
</feature>
<gene>
    <name evidence="2" type="ORF">AVDCRST_MAG13-511</name>
</gene>
<evidence type="ECO:0000313" key="2">
    <source>
        <dbReference type="EMBL" id="CAA9471582.1"/>
    </source>
</evidence>
<dbReference type="EMBL" id="CADCVO010000076">
    <property type="protein sequence ID" value="CAA9471582.1"/>
    <property type="molecule type" value="Genomic_DNA"/>
</dbReference>
<name>A0A6J4RKX1_9ACTN</name>
<feature type="region of interest" description="Disordered" evidence="1">
    <location>
        <begin position="1"/>
        <end position="134"/>
    </location>
</feature>
<evidence type="ECO:0000256" key="1">
    <source>
        <dbReference type="SAM" id="MobiDB-lite"/>
    </source>
</evidence>
<feature type="non-terminal residue" evidence="2">
    <location>
        <position position="134"/>
    </location>
</feature>
<reference evidence="2" key="1">
    <citation type="submission" date="2020-02" db="EMBL/GenBank/DDBJ databases">
        <authorList>
            <person name="Meier V. D."/>
        </authorList>
    </citation>
    <scope>NUCLEOTIDE SEQUENCE</scope>
    <source>
        <strain evidence="2">AVDCRST_MAG13</strain>
    </source>
</reference>
<sequence length="134" mass="14225">GPPARALRPSRSRARDAPGGGGRPAAHGRLRGGDGDARDHRGRHGRRRAVRHGQRLPPPGGQARPGRGGGRLPAVPVAPRALRRAHGRHGPRAAGQDLRLPALLRRHPGVGEHARAPARLPRAPAGRLDRARRV</sequence>
<feature type="compositionally biased region" description="Basic residues" evidence="1">
    <location>
        <begin position="81"/>
        <end position="91"/>
    </location>
</feature>
<dbReference type="AlphaFoldDB" id="A0A6J4RKX1"/>
<proteinExistence type="predicted"/>
<organism evidence="2">
    <name type="scientific">uncultured Solirubrobacteraceae bacterium</name>
    <dbReference type="NCBI Taxonomy" id="1162706"/>
    <lineage>
        <taxon>Bacteria</taxon>
        <taxon>Bacillati</taxon>
        <taxon>Actinomycetota</taxon>
        <taxon>Thermoleophilia</taxon>
        <taxon>Solirubrobacterales</taxon>
        <taxon>Solirubrobacteraceae</taxon>
        <taxon>environmental samples</taxon>
    </lineage>
</organism>
<accession>A0A6J4RKX1</accession>